<dbReference type="PANTHER" id="PTHR43410:SF1">
    <property type="entry name" value="NITRIC OXIDE SYNTHASE"/>
    <property type="match status" value="1"/>
</dbReference>
<sequence length="380" mass="43580">MLPLPFDLLQKATDFLQVFYEENDLQDLSQRVGQVQDEISATGSYTLTEEELIYGAKIAWRNSNRCIGRLFWKSLKVRDRRAISRAEDIFSDLMEHLDFATNGGKIRSTVSIYPAANSESGEIRILNKQLIRYAGYCLPNGNVVGDPDSVDFTRLCQDLGWESEGTAFDILPVVIQVSDEDPKWFSIPEEKVLRVPISHPEYAWLESMQIQWYAIPVISDMRLEIGGLSFTCAPFNGWYMLTEIAVRNLADAQRYNLLPQLAEKMGLDTKHPRTLWKDKALVVLQEAVLYSFQEKGVAIVDHHSASEQFLEFCNIEQSKGRTVQAEWSWIVPPTAGSTMGVFHRDWGNEILSPNFFYQEHHWQIQPRKEVETKSCPFHHG</sequence>
<evidence type="ECO:0000256" key="9">
    <source>
        <dbReference type="ARBA" id="ARBA00048713"/>
    </source>
</evidence>
<dbReference type="InterPro" id="IPR017142">
    <property type="entry name" value="Nitric_oxide_synthase_Oase-su"/>
</dbReference>
<gene>
    <name evidence="12" type="ORF">ACFPIK_07765</name>
</gene>
<dbReference type="InterPro" id="IPR050607">
    <property type="entry name" value="NOS"/>
</dbReference>
<accession>A0ABW0BWE1</accession>
<dbReference type="PROSITE" id="PS60001">
    <property type="entry name" value="NOS"/>
    <property type="match status" value="1"/>
</dbReference>
<dbReference type="InterPro" id="IPR036119">
    <property type="entry name" value="NOS_N_sf"/>
</dbReference>
<keyword evidence="8 10" id="KW-0408">Iron</keyword>
<organism evidence="12 13">
    <name type="scientific">Algoriphagus aquatilis</name>
    <dbReference type="NCBI Taxonomy" id="490186"/>
    <lineage>
        <taxon>Bacteria</taxon>
        <taxon>Pseudomonadati</taxon>
        <taxon>Bacteroidota</taxon>
        <taxon>Cytophagia</taxon>
        <taxon>Cytophagales</taxon>
        <taxon>Cyclobacteriaceae</taxon>
        <taxon>Algoriphagus</taxon>
    </lineage>
</organism>
<comment type="subunit">
    <text evidence="10">Homodimer.</text>
</comment>
<dbReference type="Proteomes" id="UP001596163">
    <property type="component" value="Unassembled WGS sequence"/>
</dbReference>
<evidence type="ECO:0000256" key="8">
    <source>
        <dbReference type="ARBA" id="ARBA00023004"/>
    </source>
</evidence>
<dbReference type="CDD" id="cd00575">
    <property type="entry name" value="NOS_oxygenase"/>
    <property type="match status" value="1"/>
</dbReference>
<dbReference type="Pfam" id="PF02898">
    <property type="entry name" value="NO_synthase"/>
    <property type="match status" value="1"/>
</dbReference>
<keyword evidence="6 10" id="KW-0479">Metal-binding</keyword>
<dbReference type="InterPro" id="IPR044940">
    <property type="entry name" value="NOS_dom_2"/>
</dbReference>
<comment type="caution">
    <text evidence="12">The sequence shown here is derived from an EMBL/GenBank/DDBJ whole genome shotgun (WGS) entry which is preliminary data.</text>
</comment>
<proteinExistence type="inferred from homology"/>
<dbReference type="Gene3D" id="3.90.440.10">
    <property type="entry name" value="Nitric Oxide Synthase,Heme Domain,Chain A domain 2"/>
    <property type="match status" value="1"/>
</dbReference>
<keyword evidence="13" id="KW-1185">Reference proteome</keyword>
<keyword evidence="7 10" id="KW-0560">Oxidoreductase</keyword>
<reference evidence="13" key="1">
    <citation type="journal article" date="2019" name="Int. J. Syst. Evol. Microbiol.">
        <title>The Global Catalogue of Microorganisms (GCM) 10K type strain sequencing project: providing services to taxonomists for standard genome sequencing and annotation.</title>
        <authorList>
            <consortium name="The Broad Institute Genomics Platform"/>
            <consortium name="The Broad Institute Genome Sequencing Center for Infectious Disease"/>
            <person name="Wu L."/>
            <person name="Ma J."/>
        </authorList>
    </citation>
    <scope>NUCLEOTIDE SEQUENCE [LARGE SCALE GENOMIC DNA]</scope>
    <source>
        <strain evidence="13">CGMCC 1.7030</strain>
    </source>
</reference>
<keyword evidence="5 10" id="KW-0349">Heme</keyword>
<name>A0ABW0BWE1_9BACT</name>
<dbReference type="InterPro" id="IPR004030">
    <property type="entry name" value="NOS_N"/>
</dbReference>
<evidence type="ECO:0000256" key="3">
    <source>
        <dbReference type="ARBA" id="ARBA00012735"/>
    </source>
</evidence>
<evidence type="ECO:0000256" key="6">
    <source>
        <dbReference type="ARBA" id="ARBA00022723"/>
    </source>
</evidence>
<evidence type="ECO:0000259" key="11">
    <source>
        <dbReference type="PROSITE" id="PS60001"/>
    </source>
</evidence>
<dbReference type="Gene3D" id="3.90.1230.10">
    <property type="entry name" value="Nitric Oxide Synthase, Chain A, domain 3"/>
    <property type="match status" value="1"/>
</dbReference>
<dbReference type="InterPro" id="IPR044943">
    <property type="entry name" value="NOS_dom_1"/>
</dbReference>
<evidence type="ECO:0000256" key="1">
    <source>
        <dbReference type="ARBA" id="ARBA00001971"/>
    </source>
</evidence>
<comment type="catalytic activity">
    <reaction evidence="9">
        <text>3 reduced [flavodoxin] + 2 L-arginine + 4 O2 = 3 oxidized [flavodoxin] + 2 L-citrulline + 2 nitric oxide + 4 H2O + 5 H(+)</text>
        <dbReference type="Rhea" id="RHEA:52324"/>
        <dbReference type="Rhea" id="RHEA-COMP:10622"/>
        <dbReference type="Rhea" id="RHEA-COMP:10623"/>
        <dbReference type="ChEBI" id="CHEBI:15377"/>
        <dbReference type="ChEBI" id="CHEBI:15378"/>
        <dbReference type="ChEBI" id="CHEBI:15379"/>
        <dbReference type="ChEBI" id="CHEBI:16480"/>
        <dbReference type="ChEBI" id="CHEBI:32682"/>
        <dbReference type="ChEBI" id="CHEBI:57618"/>
        <dbReference type="ChEBI" id="CHEBI:57743"/>
        <dbReference type="ChEBI" id="CHEBI:58210"/>
        <dbReference type="EC" id="1.14.14.47"/>
    </reaction>
</comment>
<dbReference type="EC" id="1.14.14.47" evidence="3 10"/>
<evidence type="ECO:0000256" key="5">
    <source>
        <dbReference type="ARBA" id="ARBA00022617"/>
    </source>
</evidence>
<dbReference type="PANTHER" id="PTHR43410">
    <property type="entry name" value="NITRIC OXIDE SYNTHASE OXYGENASE"/>
    <property type="match status" value="1"/>
</dbReference>
<feature type="domain" description="Nitric oxide synthase (NOS)" evidence="11">
    <location>
        <begin position="65"/>
        <end position="72"/>
    </location>
</feature>
<evidence type="ECO:0000256" key="2">
    <source>
        <dbReference type="ARBA" id="ARBA00005411"/>
    </source>
</evidence>
<comment type="cofactor">
    <cofactor evidence="1 10">
        <name>heme</name>
        <dbReference type="ChEBI" id="CHEBI:30413"/>
    </cofactor>
</comment>
<dbReference type="SUPFAM" id="SSF56512">
    <property type="entry name" value="Nitric oxide (NO) synthase oxygenase domain"/>
    <property type="match status" value="1"/>
</dbReference>
<dbReference type="Gene3D" id="3.90.340.10">
    <property type="entry name" value="Nitric Oxide Synthase, Chain A, domain 1"/>
    <property type="match status" value="1"/>
</dbReference>
<evidence type="ECO:0000256" key="10">
    <source>
        <dbReference type="PIRNR" id="PIRNR037219"/>
    </source>
</evidence>
<comment type="miscellaneous">
    <text evidence="10">This protein is similar to the oxygenase domain of eukaryotic nitric oxide synthases but lacks the reductase domain which, in eukaryotes, is responsible for transfer of electrons to the ferric heme during nitric oxide synthesis.</text>
</comment>
<evidence type="ECO:0000256" key="4">
    <source>
        <dbReference type="ARBA" id="ARBA00018859"/>
    </source>
</evidence>
<dbReference type="RefSeq" id="WP_377913911.1">
    <property type="nucleotide sequence ID" value="NZ_JBHSKS010000004.1"/>
</dbReference>
<comment type="similarity">
    <text evidence="2 10">Belongs to the NOS family. Bacterial NOS oxygenase subfamily.</text>
</comment>
<comment type="function">
    <text evidence="10">Catalyzes the production of nitric oxide.</text>
</comment>
<protein>
    <recommendedName>
        <fullName evidence="4 10">Nitric oxide synthase oxygenase</fullName>
        <ecNumber evidence="3 10">1.14.14.47</ecNumber>
    </recommendedName>
</protein>
<evidence type="ECO:0000313" key="13">
    <source>
        <dbReference type="Proteomes" id="UP001596163"/>
    </source>
</evidence>
<evidence type="ECO:0000256" key="7">
    <source>
        <dbReference type="ARBA" id="ARBA00023002"/>
    </source>
</evidence>
<dbReference type="EMBL" id="JBHSKS010000004">
    <property type="protein sequence ID" value="MFC5191660.1"/>
    <property type="molecule type" value="Genomic_DNA"/>
</dbReference>
<dbReference type="InterPro" id="IPR044944">
    <property type="entry name" value="NOS_dom_3"/>
</dbReference>
<dbReference type="PIRSF" id="PIRSF037219">
    <property type="entry name" value="NOS_oxygenase"/>
    <property type="match status" value="1"/>
</dbReference>
<evidence type="ECO:0000313" key="12">
    <source>
        <dbReference type="EMBL" id="MFC5191660.1"/>
    </source>
</evidence>